<gene>
    <name evidence="3" type="ORF">AVDCRST_MAG43-968</name>
</gene>
<dbReference type="InterPro" id="IPR036661">
    <property type="entry name" value="Luciferase-like_sf"/>
</dbReference>
<dbReference type="GO" id="GO:0016705">
    <property type="term" value="F:oxidoreductase activity, acting on paired donors, with incorporation or reduction of molecular oxygen"/>
    <property type="evidence" value="ECO:0007669"/>
    <property type="project" value="InterPro"/>
</dbReference>
<dbReference type="CDD" id="cd01097">
    <property type="entry name" value="Tetrahydromethanopterin_reductase"/>
    <property type="match status" value="1"/>
</dbReference>
<reference evidence="3" key="1">
    <citation type="submission" date="2020-02" db="EMBL/GenBank/DDBJ databases">
        <authorList>
            <person name="Meier V. D."/>
        </authorList>
    </citation>
    <scope>NUCLEOTIDE SEQUENCE</scope>
    <source>
        <strain evidence="3">AVDCRST_MAG43</strain>
    </source>
</reference>
<keyword evidence="1" id="KW-0560">Oxidoreductase</keyword>
<dbReference type="PANTHER" id="PTHR43244">
    <property type="match status" value="1"/>
</dbReference>
<evidence type="ECO:0000259" key="2">
    <source>
        <dbReference type="Pfam" id="PF00296"/>
    </source>
</evidence>
<dbReference type="Pfam" id="PF00296">
    <property type="entry name" value="Bac_luciferase"/>
    <property type="match status" value="1"/>
</dbReference>
<name>A0A6J4UKN3_9BACT</name>
<dbReference type="InterPro" id="IPR011251">
    <property type="entry name" value="Luciferase-like_dom"/>
</dbReference>
<dbReference type="AlphaFoldDB" id="A0A6J4UKN3"/>
<dbReference type="PANTHER" id="PTHR43244:SF1">
    <property type="entry name" value="5,10-METHYLENETETRAHYDROMETHANOPTERIN REDUCTASE"/>
    <property type="match status" value="1"/>
</dbReference>
<evidence type="ECO:0000313" key="3">
    <source>
        <dbReference type="EMBL" id="CAA9550351.1"/>
    </source>
</evidence>
<accession>A0A6J4UKN3</accession>
<dbReference type="SUPFAM" id="SSF51679">
    <property type="entry name" value="Bacterial luciferase-like"/>
    <property type="match status" value="1"/>
</dbReference>
<dbReference type="EMBL" id="CADCWI010000050">
    <property type="protein sequence ID" value="CAA9550351.1"/>
    <property type="molecule type" value="Genomic_DNA"/>
</dbReference>
<evidence type="ECO:0000256" key="1">
    <source>
        <dbReference type="ARBA" id="ARBA00023002"/>
    </source>
</evidence>
<dbReference type="InterPro" id="IPR050564">
    <property type="entry name" value="F420-G6PD/mer"/>
</dbReference>
<protein>
    <submittedName>
        <fullName evidence="3">Luciferase-like protein</fullName>
    </submittedName>
</protein>
<feature type="domain" description="Luciferase-like" evidence="2">
    <location>
        <begin position="14"/>
        <end position="240"/>
    </location>
</feature>
<sequence>MTDYGHNLEFGYFLNPGSREPERTLDIAQRVDALGYDLIGIQDHPYQPAHFDAVALSAFILGQTERVRLFQDVANLPMRHPAVLAKTAATLDQLSGGRFELGLGAGAFWDAIRGLGGPVRTPKQALDALEEAVIVIRGIWSGQRGMRFGGEHYPLHGAHGGPSPAHNIGVWLGVLGPRALALTGRVADGWIPSMSYVPPIETVERNAAIDRAAAAAGREPAAIRRIYNIGGSFAPTNTKADNIDREIVGPPEHWIEVLTHLALDLGFATFVLAAEPDGATLRTFIEEVAPALKDRVAAVRLAGS</sequence>
<proteinExistence type="predicted"/>
<organism evidence="3">
    <name type="scientific">uncultured Thermomicrobiales bacterium</name>
    <dbReference type="NCBI Taxonomy" id="1645740"/>
    <lineage>
        <taxon>Bacteria</taxon>
        <taxon>Pseudomonadati</taxon>
        <taxon>Thermomicrobiota</taxon>
        <taxon>Thermomicrobia</taxon>
        <taxon>Thermomicrobiales</taxon>
        <taxon>environmental samples</taxon>
    </lineage>
</organism>
<dbReference type="Gene3D" id="3.20.20.30">
    <property type="entry name" value="Luciferase-like domain"/>
    <property type="match status" value="1"/>
</dbReference>